<gene>
    <name evidence="2" type="ORF">FYJ79_02245</name>
</gene>
<keyword evidence="1" id="KW-0732">Signal</keyword>
<reference evidence="2 3" key="1">
    <citation type="submission" date="2019-08" db="EMBL/GenBank/DDBJ databases">
        <title>In-depth cultivation of the pig gut microbiome towards novel bacterial diversity and tailored functional studies.</title>
        <authorList>
            <person name="Wylensek D."/>
            <person name="Hitch T.C.A."/>
            <person name="Clavel T."/>
        </authorList>
    </citation>
    <scope>NUCLEOTIDE SEQUENCE [LARGE SCALE GENOMIC DNA]</scope>
    <source>
        <strain evidence="2 3">CA-Schmier-601-WT-3</strain>
    </source>
</reference>
<evidence type="ECO:0008006" key="4">
    <source>
        <dbReference type="Google" id="ProtNLM"/>
    </source>
</evidence>
<dbReference type="EMBL" id="VUNM01000002">
    <property type="protein sequence ID" value="MST88411.1"/>
    <property type="molecule type" value="Genomic_DNA"/>
</dbReference>
<comment type="caution">
    <text evidence="2">The sequence shown here is derived from an EMBL/GenBank/DDBJ whole genome shotgun (WGS) entry which is preliminary data.</text>
</comment>
<dbReference type="Proteomes" id="UP000442619">
    <property type="component" value="Unassembled WGS sequence"/>
</dbReference>
<accession>A0A844FR23</accession>
<feature type="chain" id="PRO_5032503362" description="Lipoprotein" evidence="1">
    <location>
        <begin position="21"/>
        <end position="157"/>
    </location>
</feature>
<dbReference type="PROSITE" id="PS51257">
    <property type="entry name" value="PROKAR_LIPOPROTEIN"/>
    <property type="match status" value="1"/>
</dbReference>
<evidence type="ECO:0000313" key="3">
    <source>
        <dbReference type="Proteomes" id="UP000442619"/>
    </source>
</evidence>
<dbReference type="AlphaFoldDB" id="A0A844FR23"/>
<keyword evidence="3" id="KW-1185">Reference proteome</keyword>
<protein>
    <recommendedName>
        <fullName evidence="4">Lipoprotein</fullName>
    </recommendedName>
</protein>
<evidence type="ECO:0000313" key="2">
    <source>
        <dbReference type="EMBL" id="MST88411.1"/>
    </source>
</evidence>
<feature type="signal peptide" evidence="1">
    <location>
        <begin position="1"/>
        <end position="20"/>
    </location>
</feature>
<proteinExistence type="predicted"/>
<organism evidence="2 3">
    <name type="scientific">Sharpea porci</name>
    <dbReference type="NCBI Taxonomy" id="2652286"/>
    <lineage>
        <taxon>Bacteria</taxon>
        <taxon>Bacillati</taxon>
        <taxon>Bacillota</taxon>
        <taxon>Erysipelotrichia</taxon>
        <taxon>Erysipelotrichales</taxon>
        <taxon>Coprobacillaceae</taxon>
        <taxon>Sharpea</taxon>
    </lineage>
</organism>
<name>A0A844FR23_9FIRM</name>
<evidence type="ECO:0000256" key="1">
    <source>
        <dbReference type="SAM" id="SignalP"/>
    </source>
</evidence>
<dbReference type="RefSeq" id="WP_154514343.1">
    <property type="nucleotide sequence ID" value="NZ_VUNM01000002.1"/>
</dbReference>
<sequence>MKKILIFLICLILAGCSSQSSEHGQKRKELSEYKKIVQKVKTSKPQENPPFDYRLVYSKVDDGYRYDLIINNPSITMLHIKALSYSSSLNDKYYPTLGLFEEAQYSLKKDYVNKKEGYYKGFALSGKVKEKDELKLYISYENKSKRVGEVYRIHYEN</sequence>